<dbReference type="GO" id="GO:0071949">
    <property type="term" value="F:FAD binding"/>
    <property type="evidence" value="ECO:0007669"/>
    <property type="project" value="InterPro"/>
</dbReference>
<evidence type="ECO:0000256" key="1">
    <source>
        <dbReference type="SAM" id="Phobius"/>
    </source>
</evidence>
<evidence type="ECO:0000313" key="3">
    <source>
        <dbReference type="EMBL" id="EXB94976.1"/>
    </source>
</evidence>
<feature type="domain" description="FAD-binding" evidence="2">
    <location>
        <begin position="48"/>
        <end position="82"/>
    </location>
</feature>
<keyword evidence="4" id="KW-1185">Reference proteome</keyword>
<proteinExistence type="predicted"/>
<sequence>MGIFRCFKRFHGRHMESSRITVFSPGYIQRRFLSSSKFINNGDTSVLPVLIVGAGPVGLVLSILLAKLGLTETFKQICVESKATLQSQIIKSTRRGSYGDGCDGLNLVGKERGLGGGRPSQSHDGRPCQTHELDLVMF</sequence>
<keyword evidence="1" id="KW-0472">Membrane</keyword>
<dbReference type="EMBL" id="KE345184">
    <property type="protein sequence ID" value="EXB94976.1"/>
    <property type="molecule type" value="Genomic_DNA"/>
</dbReference>
<protein>
    <recommendedName>
        <fullName evidence="2">FAD-binding domain-containing protein</fullName>
    </recommendedName>
</protein>
<dbReference type="Gene3D" id="3.50.50.60">
    <property type="entry name" value="FAD/NAD(P)-binding domain"/>
    <property type="match status" value="1"/>
</dbReference>
<dbReference type="STRING" id="981085.W9RKK6"/>
<dbReference type="Proteomes" id="UP000030645">
    <property type="component" value="Unassembled WGS sequence"/>
</dbReference>
<reference evidence="4" key="1">
    <citation type="submission" date="2013-01" db="EMBL/GenBank/DDBJ databases">
        <title>Draft Genome Sequence of a Mulberry Tree, Morus notabilis C.K. Schneid.</title>
        <authorList>
            <person name="He N."/>
            <person name="Zhao S."/>
        </authorList>
    </citation>
    <scope>NUCLEOTIDE SEQUENCE</scope>
</reference>
<dbReference type="InterPro" id="IPR036188">
    <property type="entry name" value="FAD/NAD-bd_sf"/>
</dbReference>
<accession>W9RKK6</accession>
<dbReference type="AlphaFoldDB" id="W9RKK6"/>
<gene>
    <name evidence="3" type="ORF">L484_006741</name>
</gene>
<dbReference type="SUPFAM" id="SSF51971">
    <property type="entry name" value="Nucleotide-binding domain"/>
    <property type="match status" value="1"/>
</dbReference>
<name>W9RKK6_9ROSA</name>
<evidence type="ECO:0000259" key="2">
    <source>
        <dbReference type="Pfam" id="PF01494"/>
    </source>
</evidence>
<dbReference type="Pfam" id="PF01494">
    <property type="entry name" value="FAD_binding_3"/>
    <property type="match status" value="1"/>
</dbReference>
<organism evidence="3 4">
    <name type="scientific">Morus notabilis</name>
    <dbReference type="NCBI Taxonomy" id="981085"/>
    <lineage>
        <taxon>Eukaryota</taxon>
        <taxon>Viridiplantae</taxon>
        <taxon>Streptophyta</taxon>
        <taxon>Embryophyta</taxon>
        <taxon>Tracheophyta</taxon>
        <taxon>Spermatophyta</taxon>
        <taxon>Magnoliopsida</taxon>
        <taxon>eudicotyledons</taxon>
        <taxon>Gunneridae</taxon>
        <taxon>Pentapetalae</taxon>
        <taxon>rosids</taxon>
        <taxon>fabids</taxon>
        <taxon>Rosales</taxon>
        <taxon>Moraceae</taxon>
        <taxon>Moreae</taxon>
        <taxon>Morus</taxon>
    </lineage>
</organism>
<dbReference type="InterPro" id="IPR002938">
    <property type="entry name" value="FAD-bd"/>
</dbReference>
<keyword evidence="1" id="KW-0812">Transmembrane</keyword>
<keyword evidence="1" id="KW-1133">Transmembrane helix</keyword>
<feature type="transmembrane region" description="Helical" evidence="1">
    <location>
        <begin position="46"/>
        <end position="66"/>
    </location>
</feature>
<evidence type="ECO:0000313" key="4">
    <source>
        <dbReference type="Proteomes" id="UP000030645"/>
    </source>
</evidence>